<comment type="similarity">
    <text evidence="2 9">Belongs to the ABC-2 integral membrane protein family.</text>
</comment>
<name>A0A2S7SRC3_9BACT</name>
<feature type="transmembrane region" description="Helical" evidence="9">
    <location>
        <begin position="84"/>
        <end position="104"/>
    </location>
</feature>
<accession>A0A2S7SRC3</accession>
<dbReference type="EMBL" id="PPSL01000006">
    <property type="protein sequence ID" value="PQJ09462.1"/>
    <property type="molecule type" value="Genomic_DNA"/>
</dbReference>
<evidence type="ECO:0000256" key="7">
    <source>
        <dbReference type="ARBA" id="ARBA00022989"/>
    </source>
</evidence>
<evidence type="ECO:0000256" key="2">
    <source>
        <dbReference type="ARBA" id="ARBA00007783"/>
    </source>
</evidence>
<dbReference type="InterPro" id="IPR013525">
    <property type="entry name" value="ABC2_TM"/>
</dbReference>
<keyword evidence="7 9" id="KW-1133">Transmembrane helix</keyword>
<evidence type="ECO:0000256" key="8">
    <source>
        <dbReference type="ARBA" id="ARBA00023136"/>
    </source>
</evidence>
<evidence type="ECO:0000256" key="6">
    <source>
        <dbReference type="ARBA" id="ARBA00022692"/>
    </source>
</evidence>
<feature type="transmembrane region" description="Helical" evidence="9">
    <location>
        <begin position="224"/>
        <end position="243"/>
    </location>
</feature>
<feature type="transmembrane region" description="Helical" evidence="9">
    <location>
        <begin position="29"/>
        <end position="53"/>
    </location>
</feature>
<dbReference type="PANTHER" id="PTHR30413">
    <property type="entry name" value="INNER MEMBRANE TRANSPORT PERMEASE"/>
    <property type="match status" value="1"/>
</dbReference>
<evidence type="ECO:0000256" key="1">
    <source>
        <dbReference type="ARBA" id="ARBA00004429"/>
    </source>
</evidence>
<evidence type="ECO:0000256" key="9">
    <source>
        <dbReference type="RuleBase" id="RU361157"/>
    </source>
</evidence>
<keyword evidence="12" id="KW-1185">Reference proteome</keyword>
<keyword evidence="8 9" id="KW-0472">Membrane</keyword>
<dbReference type="InterPro" id="IPR000412">
    <property type="entry name" value="ABC_2_transport"/>
</dbReference>
<organism evidence="11 12">
    <name type="scientific">Flavipsychrobacter stenotrophus</name>
    <dbReference type="NCBI Taxonomy" id="2077091"/>
    <lineage>
        <taxon>Bacteria</taxon>
        <taxon>Pseudomonadati</taxon>
        <taxon>Bacteroidota</taxon>
        <taxon>Chitinophagia</taxon>
        <taxon>Chitinophagales</taxon>
        <taxon>Chitinophagaceae</taxon>
        <taxon>Flavipsychrobacter</taxon>
    </lineage>
</organism>
<evidence type="ECO:0000256" key="3">
    <source>
        <dbReference type="ARBA" id="ARBA00022448"/>
    </source>
</evidence>
<dbReference type="GO" id="GO:0140359">
    <property type="term" value="F:ABC-type transporter activity"/>
    <property type="evidence" value="ECO:0007669"/>
    <property type="project" value="InterPro"/>
</dbReference>
<dbReference type="GO" id="GO:0043190">
    <property type="term" value="C:ATP-binding cassette (ABC) transporter complex"/>
    <property type="evidence" value="ECO:0007669"/>
    <property type="project" value="InterPro"/>
</dbReference>
<keyword evidence="4 9" id="KW-1003">Cell membrane</keyword>
<feature type="domain" description="ABC transmembrane type-2" evidence="10">
    <location>
        <begin position="30"/>
        <end position="246"/>
    </location>
</feature>
<comment type="caution">
    <text evidence="9">Lacks conserved residue(s) required for the propagation of feature annotation.</text>
</comment>
<proteinExistence type="inferred from homology"/>
<feature type="transmembrane region" description="Helical" evidence="9">
    <location>
        <begin position="110"/>
        <end position="128"/>
    </location>
</feature>
<feature type="transmembrane region" description="Helical" evidence="9">
    <location>
        <begin position="135"/>
        <end position="163"/>
    </location>
</feature>
<comment type="caution">
    <text evidence="11">The sequence shown here is derived from an EMBL/GenBank/DDBJ whole genome shotgun (WGS) entry which is preliminary data.</text>
</comment>
<evidence type="ECO:0000313" key="11">
    <source>
        <dbReference type="EMBL" id="PQJ09462.1"/>
    </source>
</evidence>
<gene>
    <name evidence="11" type="ORF">CJD36_019675</name>
</gene>
<dbReference type="Pfam" id="PF01061">
    <property type="entry name" value="ABC2_membrane"/>
    <property type="match status" value="1"/>
</dbReference>
<keyword evidence="3 9" id="KW-0813">Transport</keyword>
<evidence type="ECO:0000313" key="12">
    <source>
        <dbReference type="Proteomes" id="UP000239872"/>
    </source>
</evidence>
<dbReference type="InterPro" id="IPR047817">
    <property type="entry name" value="ABC2_TM_bact-type"/>
</dbReference>
<keyword evidence="6 9" id="KW-0812">Transmembrane</keyword>
<sequence>MNKILNVQNITRIYALSKRNVILRYKNSLVGFFWGFFKPLLYLLILIVVFSQVSNIENFVLYATSGLVFWFYFANVTNQSIASIISSAGIIKSLNIPVIFFPLSETLSELFNLMLTLVVFSIVMHWFGMVYSWKLLLVLPAAFLFSFFTLGITLILCSLNVFFRDIGILWTTMQPALFYLTPIAYPESIITNHYAFVVKFNPIYYFIKLARGLIYSPDLPSLTLWMHCALIASVSFMFGYFIFNKLKNQFISAI</sequence>
<dbReference type="PRINTS" id="PR00164">
    <property type="entry name" value="ABC2TRNSPORT"/>
</dbReference>
<reference evidence="11 12" key="1">
    <citation type="submission" date="2018-01" db="EMBL/GenBank/DDBJ databases">
        <title>A novel member of the phylum Bacteroidetes isolated from glacier ice.</title>
        <authorList>
            <person name="Liu Q."/>
            <person name="Xin Y.-H."/>
        </authorList>
    </citation>
    <scope>NUCLEOTIDE SEQUENCE [LARGE SCALE GENOMIC DNA]</scope>
    <source>
        <strain evidence="11 12">RB1R16</strain>
    </source>
</reference>
<dbReference type="AlphaFoldDB" id="A0A2S7SRC3"/>
<comment type="subcellular location">
    <subcellularLocation>
        <location evidence="1">Cell inner membrane</location>
        <topology evidence="1">Multi-pass membrane protein</topology>
    </subcellularLocation>
    <subcellularLocation>
        <location evidence="9">Cell membrane</location>
        <topology evidence="9">Multi-pass membrane protein</topology>
    </subcellularLocation>
</comment>
<evidence type="ECO:0000256" key="4">
    <source>
        <dbReference type="ARBA" id="ARBA00022475"/>
    </source>
</evidence>
<dbReference type="PANTHER" id="PTHR30413:SF8">
    <property type="entry name" value="TRANSPORT PERMEASE PROTEIN"/>
    <property type="match status" value="1"/>
</dbReference>
<keyword evidence="5" id="KW-0997">Cell inner membrane</keyword>
<dbReference type="PROSITE" id="PS51012">
    <property type="entry name" value="ABC_TM2"/>
    <property type="match status" value="1"/>
</dbReference>
<dbReference type="Proteomes" id="UP000239872">
    <property type="component" value="Unassembled WGS sequence"/>
</dbReference>
<protein>
    <recommendedName>
        <fullName evidence="9">Transport permease protein</fullName>
    </recommendedName>
</protein>
<dbReference type="GO" id="GO:0015920">
    <property type="term" value="P:lipopolysaccharide transport"/>
    <property type="evidence" value="ECO:0007669"/>
    <property type="project" value="TreeGrafter"/>
</dbReference>
<evidence type="ECO:0000256" key="5">
    <source>
        <dbReference type="ARBA" id="ARBA00022519"/>
    </source>
</evidence>
<evidence type="ECO:0000259" key="10">
    <source>
        <dbReference type="PROSITE" id="PS51012"/>
    </source>
</evidence>